<dbReference type="EMBL" id="AFWA02000014">
    <property type="protein sequence ID" value="EMR08697.1"/>
    <property type="molecule type" value="Genomic_DNA"/>
</dbReference>
<organism evidence="1 2">
    <name type="scientific">Pneumocystis murina (strain B123)</name>
    <name type="common">Mouse pneumocystis pneumonia agent</name>
    <name type="synonym">Pneumocystis carinii f. sp. muris</name>
    <dbReference type="NCBI Taxonomy" id="1069680"/>
    <lineage>
        <taxon>Eukaryota</taxon>
        <taxon>Fungi</taxon>
        <taxon>Dikarya</taxon>
        <taxon>Ascomycota</taxon>
        <taxon>Taphrinomycotina</taxon>
        <taxon>Pneumocystomycetes</taxon>
        <taxon>Pneumocystaceae</taxon>
        <taxon>Pneumocystis</taxon>
    </lineage>
</organism>
<evidence type="ECO:0000313" key="1">
    <source>
        <dbReference type="EMBL" id="EMR08697.1"/>
    </source>
</evidence>
<name>M7NN91_PNEMU</name>
<accession>M7NN91</accession>
<proteinExistence type="predicted"/>
<reference evidence="2" key="1">
    <citation type="journal article" date="2016" name="Nat. Commun.">
        <title>Genome analysis of three Pneumocystis species reveals adaptation mechanisms to life exclusively in mammalian hosts.</title>
        <authorList>
            <person name="Ma L."/>
            <person name="Chen Z."/>
            <person name="Huang D.W."/>
            <person name="Kutty G."/>
            <person name="Ishihara M."/>
            <person name="Wang H."/>
            <person name="Abouelleil A."/>
            <person name="Bishop L."/>
            <person name="Davey E."/>
            <person name="Deng R."/>
            <person name="Deng X."/>
            <person name="Fan L."/>
            <person name="Fantoni G."/>
            <person name="Fitzgerald M."/>
            <person name="Gogineni E."/>
            <person name="Goldberg J.M."/>
            <person name="Handley G."/>
            <person name="Hu X."/>
            <person name="Huber C."/>
            <person name="Jiao X."/>
            <person name="Jones K."/>
            <person name="Levin J.Z."/>
            <person name="Liu Y."/>
            <person name="Macdonald P."/>
            <person name="Melnikov A."/>
            <person name="Raley C."/>
            <person name="Sassi M."/>
            <person name="Sherman B.T."/>
            <person name="Song X."/>
            <person name="Sykes S."/>
            <person name="Tran B."/>
            <person name="Walsh L."/>
            <person name="Xia Y."/>
            <person name="Yang J."/>
            <person name="Young S."/>
            <person name="Zeng Q."/>
            <person name="Zheng X."/>
            <person name="Stephens R."/>
            <person name="Nusbaum C."/>
            <person name="Birren B.W."/>
            <person name="Azadi P."/>
            <person name="Lempicki R.A."/>
            <person name="Cuomo C.A."/>
            <person name="Kovacs J.A."/>
        </authorList>
    </citation>
    <scope>NUCLEOTIDE SEQUENCE [LARGE SCALE GENOMIC DNA]</scope>
    <source>
        <strain evidence="2">B123</strain>
    </source>
</reference>
<gene>
    <name evidence="1" type="ORF">PNEG_02875</name>
</gene>
<dbReference type="OrthoDB" id="5552418at2759"/>
<dbReference type="HOGENOM" id="CLU_123430_0_0_1"/>
<dbReference type="AlphaFoldDB" id="M7NN91"/>
<evidence type="ECO:0000313" key="2">
    <source>
        <dbReference type="Proteomes" id="UP000011958"/>
    </source>
</evidence>
<dbReference type="RefSeq" id="XP_007874912.1">
    <property type="nucleotide sequence ID" value="XM_007876721.1"/>
</dbReference>
<dbReference type="eggNOG" id="ENOG502S0NF">
    <property type="taxonomic scope" value="Eukaryota"/>
</dbReference>
<keyword evidence="2" id="KW-1185">Reference proteome</keyword>
<dbReference type="VEuPathDB" id="FungiDB:PNEG_02875"/>
<dbReference type="STRING" id="1069680.M7NN91"/>
<dbReference type="Proteomes" id="UP000011958">
    <property type="component" value="Unassembled WGS sequence"/>
</dbReference>
<protein>
    <submittedName>
        <fullName evidence="1">Uncharacterized protein</fullName>
    </submittedName>
</protein>
<comment type="caution">
    <text evidence="1">The sequence shown here is derived from an EMBL/GenBank/DDBJ whole genome shotgun (WGS) entry which is preliminary data.</text>
</comment>
<sequence length="157" mass="18055">MDRSISSGSVRFESQDVSGDVEKDKIQTMILKTVVEISGSRWNDASRILWEMTNWLVNKVIHEGEAINITLGAWHSLNEAWLYFLCRTGEEIKTNTCHPSITEVHLEMLGQDIIGWCDQLEKYGLVDYEMGFWEERILEVMRYVLTLLKARKVGAGT</sequence>
<dbReference type="GeneID" id="19896562"/>